<evidence type="ECO:0000256" key="5">
    <source>
        <dbReference type="ARBA" id="ARBA00022741"/>
    </source>
</evidence>
<evidence type="ECO:0000313" key="14">
    <source>
        <dbReference type="EMBL" id="THB60653.1"/>
    </source>
</evidence>
<keyword evidence="8" id="KW-0067">ATP-binding</keyword>
<dbReference type="PROSITE" id="PS01125">
    <property type="entry name" value="ROK"/>
    <property type="match status" value="1"/>
</dbReference>
<dbReference type="OrthoDB" id="9783435at2"/>
<dbReference type="CDD" id="cd24067">
    <property type="entry name" value="ASKHA_NBD_ROK_BsFRK-like"/>
    <property type="match status" value="1"/>
</dbReference>
<evidence type="ECO:0000256" key="2">
    <source>
        <dbReference type="ARBA" id="ARBA00006479"/>
    </source>
</evidence>
<dbReference type="InterPro" id="IPR043129">
    <property type="entry name" value="ATPase_NBD"/>
</dbReference>
<dbReference type="EMBL" id="SDGV01000018">
    <property type="protein sequence ID" value="THB60653.1"/>
    <property type="molecule type" value="Genomic_DNA"/>
</dbReference>
<dbReference type="InterPro" id="IPR051804">
    <property type="entry name" value="Carb_Metab_Reg_Kinase/Isom"/>
</dbReference>
<evidence type="ECO:0000256" key="1">
    <source>
        <dbReference type="ARBA" id="ARBA00001946"/>
    </source>
</evidence>
<evidence type="ECO:0000256" key="12">
    <source>
        <dbReference type="ARBA" id="ARBA00048451"/>
    </source>
</evidence>
<dbReference type="FunFam" id="3.30.420.40:FF:000136">
    <property type="entry name" value="Putative fructokinase"/>
    <property type="match status" value="1"/>
</dbReference>
<gene>
    <name evidence="14" type="ORF">ESZ54_08635</name>
</gene>
<protein>
    <recommendedName>
        <fullName evidence="13">Fructokinase</fullName>
        <ecNumber evidence="11">2.7.1.4</ecNumber>
    </recommendedName>
</protein>
<keyword evidence="4" id="KW-0479">Metal-binding</keyword>
<keyword evidence="10" id="KW-0119">Carbohydrate metabolism</keyword>
<sequence length="288" mass="30906">MIFGAIEAGGTKFVCAVSDENLSLIERISIPTTTPDETMKAVIQFFEGYPEIKAIGIGSFGPIDINPKSDTYGSITSTPKLAWANYAFLDVMKQHFDITYAWTTDVNAAAFGEIKKGAAAGSSSCVYITVGTGIGAGIIIQDKIIEGFSHPEAGHIGIKRHPDDHFEGNCPYHADCLEGMASGPAIGKRYCDSAKILDPTHQAWEIEADYLAQALVAMTLIVSPEKIVLGGGVMKQTQLFPLIRARFKTLLNGYVVTPNLEDYILPCALGDNAGLTGCLLLAIDAYHK</sequence>
<keyword evidence="6" id="KW-0418">Kinase</keyword>
<dbReference type="SUPFAM" id="SSF53067">
    <property type="entry name" value="Actin-like ATPase domain"/>
    <property type="match status" value="1"/>
</dbReference>
<evidence type="ECO:0000256" key="8">
    <source>
        <dbReference type="ARBA" id="ARBA00022840"/>
    </source>
</evidence>
<comment type="similarity">
    <text evidence="2">Belongs to the ROK (NagC/XylR) family.</text>
</comment>
<evidence type="ECO:0000256" key="3">
    <source>
        <dbReference type="ARBA" id="ARBA00022679"/>
    </source>
</evidence>
<evidence type="ECO:0000313" key="15">
    <source>
        <dbReference type="Proteomes" id="UP000310506"/>
    </source>
</evidence>
<evidence type="ECO:0000256" key="4">
    <source>
        <dbReference type="ARBA" id="ARBA00022723"/>
    </source>
</evidence>
<dbReference type="Gene3D" id="3.30.420.40">
    <property type="match status" value="2"/>
</dbReference>
<dbReference type="Proteomes" id="UP000310506">
    <property type="component" value="Unassembled WGS sequence"/>
</dbReference>
<comment type="catalytic activity">
    <reaction evidence="12">
        <text>D-fructose + ATP = D-fructose 6-phosphate + ADP + H(+)</text>
        <dbReference type="Rhea" id="RHEA:16125"/>
        <dbReference type="ChEBI" id="CHEBI:15378"/>
        <dbReference type="ChEBI" id="CHEBI:30616"/>
        <dbReference type="ChEBI" id="CHEBI:37721"/>
        <dbReference type="ChEBI" id="CHEBI:61527"/>
        <dbReference type="ChEBI" id="CHEBI:456216"/>
        <dbReference type="EC" id="2.7.1.4"/>
    </reaction>
</comment>
<dbReference type="GO" id="GO:0046872">
    <property type="term" value="F:metal ion binding"/>
    <property type="evidence" value="ECO:0007669"/>
    <property type="project" value="UniProtKB-KW"/>
</dbReference>
<organism evidence="14 15">
    <name type="scientific">Vagococcus silagei</name>
    <dbReference type="NCBI Taxonomy" id="2508885"/>
    <lineage>
        <taxon>Bacteria</taxon>
        <taxon>Bacillati</taxon>
        <taxon>Bacillota</taxon>
        <taxon>Bacilli</taxon>
        <taxon>Lactobacillales</taxon>
        <taxon>Enterococcaceae</taxon>
        <taxon>Vagococcus</taxon>
    </lineage>
</organism>
<reference evidence="14 15" key="1">
    <citation type="submission" date="2019-01" db="EMBL/GenBank/DDBJ databases">
        <title>Vagococcus silagei sp. nov. isolated from brewer's grain.</title>
        <authorList>
            <person name="Guu J.-R."/>
        </authorList>
    </citation>
    <scope>NUCLEOTIDE SEQUENCE [LARGE SCALE GENOMIC DNA]</scope>
    <source>
        <strain evidence="14 15">2B-2</strain>
    </source>
</reference>
<dbReference type="InterPro" id="IPR000600">
    <property type="entry name" value="ROK"/>
</dbReference>
<dbReference type="RefSeq" id="WP_136137278.1">
    <property type="nucleotide sequence ID" value="NZ_SDGV01000018.1"/>
</dbReference>
<proteinExistence type="inferred from homology"/>
<name>A0A4S3B4W9_9ENTE</name>
<dbReference type="Pfam" id="PF00480">
    <property type="entry name" value="ROK"/>
    <property type="match status" value="1"/>
</dbReference>
<evidence type="ECO:0000256" key="9">
    <source>
        <dbReference type="ARBA" id="ARBA00022842"/>
    </source>
</evidence>
<keyword evidence="5" id="KW-0547">Nucleotide-binding</keyword>
<keyword evidence="15" id="KW-1185">Reference proteome</keyword>
<accession>A0A4S3B4W9</accession>
<dbReference type="PANTHER" id="PTHR42742:SF3">
    <property type="entry name" value="FRUCTOKINASE"/>
    <property type="match status" value="1"/>
</dbReference>
<evidence type="ECO:0000256" key="6">
    <source>
        <dbReference type="ARBA" id="ARBA00022777"/>
    </source>
</evidence>
<evidence type="ECO:0000256" key="10">
    <source>
        <dbReference type="ARBA" id="ARBA00023277"/>
    </source>
</evidence>
<dbReference type="PANTHER" id="PTHR42742">
    <property type="entry name" value="TRANSCRIPTIONAL REPRESSOR MPRA"/>
    <property type="match status" value="1"/>
</dbReference>
<evidence type="ECO:0000256" key="7">
    <source>
        <dbReference type="ARBA" id="ARBA00022833"/>
    </source>
</evidence>
<dbReference type="InterPro" id="IPR049874">
    <property type="entry name" value="ROK_cs"/>
</dbReference>
<evidence type="ECO:0000256" key="13">
    <source>
        <dbReference type="ARBA" id="ARBA00074653"/>
    </source>
</evidence>
<comment type="cofactor">
    <cofactor evidence="1">
        <name>Mg(2+)</name>
        <dbReference type="ChEBI" id="CHEBI:18420"/>
    </cofactor>
</comment>
<dbReference type="GO" id="GO:0005524">
    <property type="term" value="F:ATP binding"/>
    <property type="evidence" value="ECO:0007669"/>
    <property type="project" value="UniProtKB-KW"/>
</dbReference>
<dbReference type="AlphaFoldDB" id="A0A4S3B4W9"/>
<dbReference type="GO" id="GO:0008865">
    <property type="term" value="F:fructokinase activity"/>
    <property type="evidence" value="ECO:0007669"/>
    <property type="project" value="UniProtKB-EC"/>
</dbReference>
<keyword evidence="3" id="KW-0808">Transferase</keyword>
<evidence type="ECO:0000256" key="11">
    <source>
        <dbReference type="ARBA" id="ARBA00038887"/>
    </source>
</evidence>
<keyword evidence="7" id="KW-0862">Zinc</keyword>
<keyword evidence="9" id="KW-0460">Magnesium</keyword>
<comment type="caution">
    <text evidence="14">The sequence shown here is derived from an EMBL/GenBank/DDBJ whole genome shotgun (WGS) entry which is preliminary data.</text>
</comment>
<dbReference type="EC" id="2.7.1.4" evidence="11"/>
<dbReference type="FunFam" id="3.30.420.40:FF:000153">
    <property type="entry name" value="Putative fructokinase"/>
    <property type="match status" value="1"/>
</dbReference>